<feature type="chain" id="PRO_5034488380" evidence="1">
    <location>
        <begin position="21"/>
        <end position="106"/>
    </location>
</feature>
<evidence type="ECO:0000313" key="3">
    <source>
        <dbReference type="Proteomes" id="UP000663419"/>
    </source>
</evidence>
<dbReference type="EMBL" id="CP069107">
    <property type="protein sequence ID" value="QSS57704.1"/>
    <property type="molecule type" value="Genomic_DNA"/>
</dbReference>
<organism evidence="2 3">
    <name type="scientific">Ajellomyces capsulatus (strain H88)</name>
    <name type="common">Darling's disease fungus</name>
    <name type="synonym">Histoplasma capsulatum</name>
    <dbReference type="NCBI Taxonomy" id="544711"/>
    <lineage>
        <taxon>Eukaryota</taxon>
        <taxon>Fungi</taxon>
        <taxon>Dikarya</taxon>
        <taxon>Ascomycota</taxon>
        <taxon>Pezizomycotina</taxon>
        <taxon>Eurotiomycetes</taxon>
        <taxon>Eurotiomycetidae</taxon>
        <taxon>Onygenales</taxon>
        <taxon>Ajellomycetaceae</taxon>
        <taxon>Histoplasma</taxon>
    </lineage>
</organism>
<evidence type="ECO:0000256" key="1">
    <source>
        <dbReference type="SAM" id="SignalP"/>
    </source>
</evidence>
<gene>
    <name evidence="2" type="ORF">I7I53_11976</name>
</gene>
<reference evidence="2" key="1">
    <citation type="submission" date="2021-01" db="EMBL/GenBank/DDBJ databases">
        <title>Chromosome-level genome assembly of a human fungal pathogen reveals clustering of transcriptionally co-regulated genes.</title>
        <authorList>
            <person name="Voorhies M."/>
            <person name="Cohen S."/>
            <person name="Shea T.P."/>
            <person name="Petrus S."/>
            <person name="Munoz J.F."/>
            <person name="Poplawski S."/>
            <person name="Goldman W.E."/>
            <person name="Michael T."/>
            <person name="Cuomo C.A."/>
            <person name="Sil A."/>
            <person name="Beyhan S."/>
        </authorList>
    </citation>
    <scope>NUCLEOTIDE SEQUENCE</scope>
    <source>
        <strain evidence="2">H88</strain>
    </source>
</reference>
<dbReference type="AlphaFoldDB" id="A0A8A1LZ74"/>
<protein>
    <submittedName>
        <fullName evidence="2">Uncharacterized protein</fullName>
    </submittedName>
</protein>
<sequence>MKFLFGILTSLTILGAPALAAVNGPCSGTSDTPGYYGICISTSSCRANGGTYVNNRCPNDPNNIKCCTIAGCADSSSYCGWTSRHCSGKFRTGLCPGGNNYKCCDH</sequence>
<dbReference type="VEuPathDB" id="FungiDB:I7I53_11976"/>
<evidence type="ECO:0000313" key="2">
    <source>
        <dbReference type="EMBL" id="QSS57704.1"/>
    </source>
</evidence>
<accession>A0A8A1LZ74</accession>
<keyword evidence="1" id="KW-0732">Signal</keyword>
<proteinExistence type="predicted"/>
<dbReference type="Proteomes" id="UP000663419">
    <property type="component" value="Chromosome 6"/>
</dbReference>
<feature type="signal peptide" evidence="1">
    <location>
        <begin position="1"/>
        <end position="20"/>
    </location>
</feature>
<name>A0A8A1LZ74_AJEC8</name>